<feature type="transmembrane region" description="Helical" evidence="7">
    <location>
        <begin position="391"/>
        <end position="411"/>
    </location>
</feature>
<feature type="transmembrane region" description="Helical" evidence="7">
    <location>
        <begin position="253"/>
        <end position="272"/>
    </location>
</feature>
<evidence type="ECO:0000256" key="7">
    <source>
        <dbReference type="SAM" id="Phobius"/>
    </source>
</evidence>
<dbReference type="InParanoid" id="F0XJJ1"/>
<dbReference type="eggNOG" id="KOG0254">
    <property type="taxonomic scope" value="Eukaryota"/>
</dbReference>
<evidence type="ECO:0000256" key="2">
    <source>
        <dbReference type="ARBA" id="ARBA00022448"/>
    </source>
</evidence>
<feature type="transmembrane region" description="Helical" evidence="7">
    <location>
        <begin position="284"/>
        <end position="305"/>
    </location>
</feature>
<name>F0XJJ1_GROCL</name>
<dbReference type="PANTHER" id="PTHR42718:SF9">
    <property type="entry name" value="MAJOR FACILITATOR SUPERFAMILY MULTIDRUG TRANSPORTER MFSC"/>
    <property type="match status" value="1"/>
</dbReference>
<evidence type="ECO:0000313" key="10">
    <source>
        <dbReference type="Proteomes" id="UP000007796"/>
    </source>
</evidence>
<feature type="transmembrane region" description="Helical" evidence="7">
    <location>
        <begin position="417"/>
        <end position="442"/>
    </location>
</feature>
<comment type="subcellular location">
    <subcellularLocation>
        <location evidence="1">Membrane</location>
        <topology evidence="1">Multi-pass membrane protein</topology>
    </subcellularLocation>
</comment>
<evidence type="ECO:0000256" key="6">
    <source>
        <dbReference type="SAM" id="MobiDB-lite"/>
    </source>
</evidence>
<dbReference type="Proteomes" id="UP000007796">
    <property type="component" value="Unassembled WGS sequence"/>
</dbReference>
<dbReference type="STRING" id="655863.F0XJJ1"/>
<evidence type="ECO:0000259" key="8">
    <source>
        <dbReference type="PROSITE" id="PS50850"/>
    </source>
</evidence>
<evidence type="ECO:0000256" key="1">
    <source>
        <dbReference type="ARBA" id="ARBA00004141"/>
    </source>
</evidence>
<feature type="transmembrane region" description="Helical" evidence="7">
    <location>
        <begin position="183"/>
        <end position="206"/>
    </location>
</feature>
<evidence type="ECO:0000256" key="3">
    <source>
        <dbReference type="ARBA" id="ARBA00022692"/>
    </source>
</evidence>
<dbReference type="SUPFAM" id="SSF103473">
    <property type="entry name" value="MFS general substrate transporter"/>
    <property type="match status" value="2"/>
</dbReference>
<dbReference type="Gene3D" id="1.20.1720.10">
    <property type="entry name" value="Multidrug resistance protein D"/>
    <property type="match status" value="1"/>
</dbReference>
<dbReference type="OrthoDB" id="440755at2759"/>
<feature type="region of interest" description="Disordered" evidence="6">
    <location>
        <begin position="1"/>
        <end position="64"/>
    </location>
</feature>
<dbReference type="PANTHER" id="PTHR42718">
    <property type="entry name" value="MAJOR FACILITATOR SUPERFAMILY MULTIDRUG TRANSPORTER MFSC"/>
    <property type="match status" value="1"/>
</dbReference>
<dbReference type="InterPro" id="IPR036259">
    <property type="entry name" value="MFS_trans_sf"/>
</dbReference>
<organism evidence="10">
    <name type="scientific">Grosmannia clavigera (strain kw1407 / UAMH 11150)</name>
    <name type="common">Blue stain fungus</name>
    <name type="synonym">Graphiocladiella clavigera</name>
    <dbReference type="NCBI Taxonomy" id="655863"/>
    <lineage>
        <taxon>Eukaryota</taxon>
        <taxon>Fungi</taxon>
        <taxon>Dikarya</taxon>
        <taxon>Ascomycota</taxon>
        <taxon>Pezizomycotina</taxon>
        <taxon>Sordariomycetes</taxon>
        <taxon>Sordariomycetidae</taxon>
        <taxon>Ophiostomatales</taxon>
        <taxon>Ophiostomataceae</taxon>
        <taxon>Leptographium</taxon>
    </lineage>
</organism>
<dbReference type="RefSeq" id="XP_014171648.1">
    <property type="nucleotide sequence ID" value="XM_014316173.1"/>
</dbReference>
<feature type="transmembrane region" description="Helical" evidence="7">
    <location>
        <begin position="326"/>
        <end position="351"/>
    </location>
</feature>
<protein>
    <submittedName>
        <fullName evidence="9">Efflux transporter</fullName>
    </submittedName>
</protein>
<accession>F0XJJ1</accession>
<reference evidence="9 10" key="1">
    <citation type="journal article" date="2011" name="Proc. Natl. Acad. Sci. U.S.A.">
        <title>Genome and transcriptome analyses of the mountain pine beetle-fungal symbiont Grosmannia clavigera, a lodgepole pine pathogen.</title>
        <authorList>
            <person name="DiGuistini S."/>
            <person name="Wang Y."/>
            <person name="Liao N.Y."/>
            <person name="Taylor G."/>
            <person name="Tanguay P."/>
            <person name="Feau N."/>
            <person name="Henrissat B."/>
            <person name="Chan S.K."/>
            <person name="Hesse-Orce U."/>
            <person name="Alamouti S.M."/>
            <person name="Tsui C.K.M."/>
            <person name="Docking R.T."/>
            <person name="Levasseur A."/>
            <person name="Haridas S."/>
            <person name="Robertson G."/>
            <person name="Birol I."/>
            <person name="Holt R.A."/>
            <person name="Marra M.A."/>
            <person name="Hamelin R.C."/>
            <person name="Hirst M."/>
            <person name="Jones S.J.M."/>
            <person name="Bohlmann J."/>
            <person name="Breuil C."/>
        </authorList>
    </citation>
    <scope>NUCLEOTIDE SEQUENCE [LARGE SCALE GENOMIC DNA]</scope>
    <source>
        <strain evidence="10">kw1407 / UAMH 11150</strain>
    </source>
</reference>
<dbReference type="GeneID" id="25975180"/>
<feature type="transmembrane region" description="Helical" evidence="7">
    <location>
        <begin position="363"/>
        <end position="384"/>
    </location>
</feature>
<dbReference type="Gene3D" id="1.20.1250.20">
    <property type="entry name" value="MFS general substrate transporter like domains"/>
    <property type="match status" value="2"/>
</dbReference>
<keyword evidence="10" id="KW-1185">Reference proteome</keyword>
<proteinExistence type="predicted"/>
<evidence type="ECO:0000256" key="5">
    <source>
        <dbReference type="ARBA" id="ARBA00023136"/>
    </source>
</evidence>
<dbReference type="GO" id="GO:0016020">
    <property type="term" value="C:membrane"/>
    <property type="evidence" value="ECO:0007669"/>
    <property type="project" value="UniProtKB-SubCell"/>
</dbReference>
<keyword evidence="2" id="KW-0813">Transport</keyword>
<evidence type="ECO:0000313" key="9">
    <source>
        <dbReference type="EMBL" id="EFX02166.1"/>
    </source>
</evidence>
<dbReference type="PROSITE" id="PS50850">
    <property type="entry name" value="MFS"/>
    <property type="match status" value="1"/>
</dbReference>
<gene>
    <name evidence="9" type="ORF">CMQ_2215</name>
</gene>
<evidence type="ECO:0000256" key="4">
    <source>
        <dbReference type="ARBA" id="ARBA00022989"/>
    </source>
</evidence>
<sequence length="550" mass="58319">MAQAVATAVSPELHGVSTSSRPVEMADLEKNEMAEAASRETEGAEIGDKKTADGSDDDMDAGDDADPKTVLPFSKLRCVALVVTTASAGFLNIVSLQSAVIIMPTISRDLNIPASRQQWVLSSYTLAFGCFLLIWGRVADLYGKRPVFILGSAFVVGAAANVPTAIGILGVTFPPGKAKNYAFSAYAAGAPLGGVFGNVLSGLVASYASWKWVFWVIAILSAFITVAGIFVIPELPETRTAEELAELSLLHSVDWIGGALITGGLIALLFSMTEGNIVGWSTAWVIVLILLGLLMIAVFIAWELYQEKHTTRSPLIRLSLFRNRHFSAAVLIMCIFFGIFNDFSVYVTYLWQDYQGYSPIQTMLRFLPGAVTGTTVAIIVARLISQVPTVLILVAGQLATCVALILMAVPLPDSTSYFAYGFSAMVLAVVGADTAWPCLTLFMSKSLPPEHQAMGGALINASGQIGRAIGLAITTAIQLTVVAHERGVPVQDVGAVVKGDPASLRGIRVANWFNLALGGCCVILCAVLFRGTGIVGKIPVQRQRQGGVSA</sequence>
<dbReference type="Pfam" id="PF07690">
    <property type="entry name" value="MFS_1"/>
    <property type="match status" value="2"/>
</dbReference>
<dbReference type="GO" id="GO:0022857">
    <property type="term" value="F:transmembrane transporter activity"/>
    <property type="evidence" value="ECO:0007669"/>
    <property type="project" value="InterPro"/>
</dbReference>
<dbReference type="AlphaFoldDB" id="F0XJJ1"/>
<dbReference type="EMBL" id="GL629782">
    <property type="protein sequence ID" value="EFX02166.1"/>
    <property type="molecule type" value="Genomic_DNA"/>
</dbReference>
<dbReference type="HOGENOM" id="CLU_000960_27_0_1"/>
<feature type="compositionally biased region" description="Acidic residues" evidence="6">
    <location>
        <begin position="54"/>
        <end position="64"/>
    </location>
</feature>
<feature type="transmembrane region" description="Helical" evidence="7">
    <location>
        <begin position="118"/>
        <end position="135"/>
    </location>
</feature>
<feature type="domain" description="Major facilitator superfamily (MFS) profile" evidence="8">
    <location>
        <begin position="81"/>
        <end position="550"/>
    </location>
</feature>
<keyword evidence="3 7" id="KW-0812">Transmembrane</keyword>
<dbReference type="InterPro" id="IPR011701">
    <property type="entry name" value="MFS"/>
</dbReference>
<keyword evidence="5 7" id="KW-0472">Membrane</keyword>
<feature type="transmembrane region" description="Helical" evidence="7">
    <location>
        <begin position="79"/>
        <end position="106"/>
    </location>
</feature>
<keyword evidence="4 7" id="KW-1133">Transmembrane helix</keyword>
<feature type="compositionally biased region" description="Basic and acidic residues" evidence="6">
    <location>
        <begin position="27"/>
        <end position="53"/>
    </location>
</feature>
<feature type="transmembrane region" description="Helical" evidence="7">
    <location>
        <begin position="212"/>
        <end position="232"/>
    </location>
</feature>
<feature type="transmembrane region" description="Helical" evidence="7">
    <location>
        <begin position="512"/>
        <end position="529"/>
    </location>
</feature>
<feature type="transmembrane region" description="Helical" evidence="7">
    <location>
        <begin position="147"/>
        <end position="171"/>
    </location>
</feature>
<dbReference type="InterPro" id="IPR020846">
    <property type="entry name" value="MFS_dom"/>
</dbReference>